<evidence type="ECO:0000313" key="1">
    <source>
        <dbReference type="EMBL" id="SVA97227.1"/>
    </source>
</evidence>
<reference evidence="1" key="1">
    <citation type="submission" date="2018-05" db="EMBL/GenBank/DDBJ databases">
        <authorList>
            <person name="Lanie J.A."/>
            <person name="Ng W.-L."/>
            <person name="Kazmierczak K.M."/>
            <person name="Andrzejewski T.M."/>
            <person name="Davidsen T.M."/>
            <person name="Wayne K.J."/>
            <person name="Tettelin H."/>
            <person name="Glass J.I."/>
            <person name="Rusch D."/>
            <person name="Podicherti R."/>
            <person name="Tsui H.-C.T."/>
            <person name="Winkler M.E."/>
        </authorList>
    </citation>
    <scope>NUCLEOTIDE SEQUENCE</scope>
</reference>
<feature type="non-terminal residue" evidence="1">
    <location>
        <position position="40"/>
    </location>
</feature>
<accession>A0A382A856</accession>
<dbReference type="EMBL" id="UINC01024148">
    <property type="protein sequence ID" value="SVA97227.1"/>
    <property type="molecule type" value="Genomic_DNA"/>
</dbReference>
<sequence>MNNKGFHFCGLLGDCISNRDIFDIFSYITLTSENVNLQLS</sequence>
<dbReference type="AlphaFoldDB" id="A0A382A856"/>
<protein>
    <submittedName>
        <fullName evidence="1">Uncharacterized protein</fullName>
    </submittedName>
</protein>
<gene>
    <name evidence="1" type="ORF">METZ01_LOCUS150081</name>
</gene>
<organism evidence="1">
    <name type="scientific">marine metagenome</name>
    <dbReference type="NCBI Taxonomy" id="408172"/>
    <lineage>
        <taxon>unclassified sequences</taxon>
        <taxon>metagenomes</taxon>
        <taxon>ecological metagenomes</taxon>
    </lineage>
</organism>
<name>A0A382A856_9ZZZZ</name>
<proteinExistence type="predicted"/>